<evidence type="ECO:0000313" key="3">
    <source>
        <dbReference type="Proteomes" id="UP000490386"/>
    </source>
</evidence>
<reference evidence="2 3" key="1">
    <citation type="submission" date="2019-09" db="EMBL/GenBank/DDBJ databases">
        <title>Phylogeny of genus Pseudoclavibacter and closely related genus.</title>
        <authorList>
            <person name="Li Y."/>
        </authorList>
    </citation>
    <scope>NUCLEOTIDE SEQUENCE [LARGE SCALE GENOMIC DNA]</scope>
    <source>
        <strain evidence="2 3">THG-MD12</strain>
    </source>
</reference>
<organism evidence="2 3">
    <name type="scientific">Pseudoclavibacter terrae</name>
    <dbReference type="NCBI Taxonomy" id="1530195"/>
    <lineage>
        <taxon>Bacteria</taxon>
        <taxon>Bacillati</taxon>
        <taxon>Actinomycetota</taxon>
        <taxon>Actinomycetes</taxon>
        <taxon>Micrococcales</taxon>
        <taxon>Microbacteriaceae</taxon>
        <taxon>Pseudoclavibacter</taxon>
    </lineage>
</organism>
<evidence type="ECO:0000259" key="1">
    <source>
        <dbReference type="Pfam" id="PF13304"/>
    </source>
</evidence>
<name>A0A7J5AZF7_9MICO</name>
<dbReference type="Pfam" id="PF13304">
    <property type="entry name" value="AAA_21"/>
    <property type="match status" value="1"/>
</dbReference>
<dbReference type="PANTHER" id="PTHR43581:SF2">
    <property type="entry name" value="EXCINUCLEASE ATPASE SUBUNIT"/>
    <property type="match status" value="1"/>
</dbReference>
<dbReference type="PANTHER" id="PTHR43581">
    <property type="entry name" value="ATP/GTP PHOSPHATASE"/>
    <property type="match status" value="1"/>
</dbReference>
<dbReference type="OrthoDB" id="9815944at2"/>
<proteinExistence type="predicted"/>
<gene>
    <name evidence="2" type="ORF">F8O03_14290</name>
</gene>
<dbReference type="CDD" id="cd00267">
    <property type="entry name" value="ABC_ATPase"/>
    <property type="match status" value="1"/>
</dbReference>
<dbReference type="InterPro" id="IPR003959">
    <property type="entry name" value="ATPase_AAA_core"/>
</dbReference>
<sequence length="433" mass="47699">MLLAPNGAGKTHLLKLTAAALALDARILLGTSFSEFKVRYADGRELVVERETDSFDTAQIVVRAEPHEEDEETLAVSQEELDAFERRLPPEVRRTGPNRWIDERTNRPLSATDLERRYGARDLSLLSRLDDHPSIRALCGAPQPIFIDTWRLDARSDNVGLLGAWGKTTSRSPSSAASRIRGYTEKLRDEIAEARRASVRVTQSADLSFAARALAAAKLSVNESDLHNRYNRTVERYEALAHNGLAVGAAPIPFPSSTTPTVRRILSVFLDDWDQRLEPLLPVNAKLQLLREILDGKLAPSGKRTAVSPEGGLDFLSASGKRLLVSRLSSGEQHLVALFTLLLFAAQRGSLVLIDEPEISLHAAWKHSFLADISRIAAANDLQVVFATHSASIVNGRWDLAEELELPAIASWNADQISESEPEEEEDVDVDLA</sequence>
<dbReference type="InterPro" id="IPR027417">
    <property type="entry name" value="P-loop_NTPase"/>
</dbReference>
<keyword evidence="2" id="KW-0067">ATP-binding</keyword>
<dbReference type="GO" id="GO:0005524">
    <property type="term" value="F:ATP binding"/>
    <property type="evidence" value="ECO:0007669"/>
    <property type="project" value="UniProtKB-KW"/>
</dbReference>
<dbReference type="EMBL" id="WBJX01000005">
    <property type="protein sequence ID" value="KAB1636934.1"/>
    <property type="molecule type" value="Genomic_DNA"/>
</dbReference>
<dbReference type="GO" id="GO:0016887">
    <property type="term" value="F:ATP hydrolysis activity"/>
    <property type="evidence" value="ECO:0007669"/>
    <property type="project" value="InterPro"/>
</dbReference>
<keyword evidence="2" id="KW-0547">Nucleotide-binding</keyword>
<dbReference type="Proteomes" id="UP000490386">
    <property type="component" value="Unassembled WGS sequence"/>
</dbReference>
<accession>A0A7J5AZF7</accession>
<evidence type="ECO:0000313" key="2">
    <source>
        <dbReference type="EMBL" id="KAB1636934.1"/>
    </source>
</evidence>
<feature type="domain" description="ATPase AAA-type core" evidence="1">
    <location>
        <begin position="257"/>
        <end position="395"/>
    </location>
</feature>
<dbReference type="AlphaFoldDB" id="A0A7J5AZF7"/>
<keyword evidence="3" id="KW-1185">Reference proteome</keyword>
<dbReference type="Gene3D" id="3.40.50.300">
    <property type="entry name" value="P-loop containing nucleotide triphosphate hydrolases"/>
    <property type="match status" value="1"/>
</dbReference>
<dbReference type="InterPro" id="IPR051396">
    <property type="entry name" value="Bact_Antivir_Def_Nuclease"/>
</dbReference>
<protein>
    <submittedName>
        <fullName evidence="2">ATP-binding protein</fullName>
    </submittedName>
</protein>
<dbReference type="SUPFAM" id="SSF52540">
    <property type="entry name" value="P-loop containing nucleoside triphosphate hydrolases"/>
    <property type="match status" value="1"/>
</dbReference>
<comment type="caution">
    <text evidence="2">The sequence shown here is derived from an EMBL/GenBank/DDBJ whole genome shotgun (WGS) entry which is preliminary data.</text>
</comment>